<evidence type="ECO:0000313" key="2">
    <source>
        <dbReference type="Proteomes" id="UP000053558"/>
    </source>
</evidence>
<organism evidence="1 2">
    <name type="scientific">Coniophora puteana (strain RWD-64-598)</name>
    <name type="common">Brown rot fungus</name>
    <dbReference type="NCBI Taxonomy" id="741705"/>
    <lineage>
        <taxon>Eukaryota</taxon>
        <taxon>Fungi</taxon>
        <taxon>Dikarya</taxon>
        <taxon>Basidiomycota</taxon>
        <taxon>Agaricomycotina</taxon>
        <taxon>Agaricomycetes</taxon>
        <taxon>Agaricomycetidae</taxon>
        <taxon>Boletales</taxon>
        <taxon>Coniophorineae</taxon>
        <taxon>Coniophoraceae</taxon>
        <taxon>Coniophora</taxon>
    </lineage>
</organism>
<dbReference type="EMBL" id="JH711581">
    <property type="protein sequence ID" value="EIW78867.1"/>
    <property type="molecule type" value="Genomic_DNA"/>
</dbReference>
<dbReference type="KEGG" id="cput:CONPUDRAFT_40697"/>
<comment type="caution">
    <text evidence="1">The sequence shown here is derived from an EMBL/GenBank/DDBJ whole genome shotgun (WGS) entry which is preliminary data.</text>
</comment>
<sequence length="99" mass="11170">RKKRKRQSSFSLPSSRNSQTLATLKYLLSNKDVKSELEKALSASCGSIEPFHSLLQSLTEIGIVKGYMRDAARDRNERHCVRCHASYVEADNGVRKCIV</sequence>
<gene>
    <name evidence="1" type="ORF">CONPUDRAFT_40697</name>
</gene>
<proteinExistence type="predicted"/>
<dbReference type="OrthoDB" id="3245731at2759"/>
<name>A0A5M3MIJ1_CONPW</name>
<feature type="non-terminal residue" evidence="1">
    <location>
        <position position="1"/>
    </location>
</feature>
<dbReference type="RefSeq" id="XP_007770413.1">
    <property type="nucleotide sequence ID" value="XM_007772223.1"/>
</dbReference>
<dbReference type="AlphaFoldDB" id="A0A5M3MIJ1"/>
<feature type="non-terminal residue" evidence="1">
    <location>
        <position position="99"/>
    </location>
</feature>
<reference evidence="2" key="1">
    <citation type="journal article" date="2012" name="Science">
        <title>The Paleozoic origin of enzymatic lignin decomposition reconstructed from 31 fungal genomes.</title>
        <authorList>
            <person name="Floudas D."/>
            <person name="Binder M."/>
            <person name="Riley R."/>
            <person name="Barry K."/>
            <person name="Blanchette R.A."/>
            <person name="Henrissat B."/>
            <person name="Martinez A.T."/>
            <person name="Otillar R."/>
            <person name="Spatafora J.W."/>
            <person name="Yadav J.S."/>
            <person name="Aerts A."/>
            <person name="Benoit I."/>
            <person name="Boyd A."/>
            <person name="Carlson A."/>
            <person name="Copeland A."/>
            <person name="Coutinho P.M."/>
            <person name="de Vries R.P."/>
            <person name="Ferreira P."/>
            <person name="Findley K."/>
            <person name="Foster B."/>
            <person name="Gaskell J."/>
            <person name="Glotzer D."/>
            <person name="Gorecki P."/>
            <person name="Heitman J."/>
            <person name="Hesse C."/>
            <person name="Hori C."/>
            <person name="Igarashi K."/>
            <person name="Jurgens J.A."/>
            <person name="Kallen N."/>
            <person name="Kersten P."/>
            <person name="Kohler A."/>
            <person name="Kuees U."/>
            <person name="Kumar T.K.A."/>
            <person name="Kuo A."/>
            <person name="LaButti K."/>
            <person name="Larrondo L.F."/>
            <person name="Lindquist E."/>
            <person name="Ling A."/>
            <person name="Lombard V."/>
            <person name="Lucas S."/>
            <person name="Lundell T."/>
            <person name="Martin R."/>
            <person name="McLaughlin D.J."/>
            <person name="Morgenstern I."/>
            <person name="Morin E."/>
            <person name="Murat C."/>
            <person name="Nagy L.G."/>
            <person name="Nolan M."/>
            <person name="Ohm R.A."/>
            <person name="Patyshakuliyeva A."/>
            <person name="Rokas A."/>
            <person name="Ruiz-Duenas F.J."/>
            <person name="Sabat G."/>
            <person name="Salamov A."/>
            <person name="Samejima M."/>
            <person name="Schmutz J."/>
            <person name="Slot J.C."/>
            <person name="St John F."/>
            <person name="Stenlid J."/>
            <person name="Sun H."/>
            <person name="Sun S."/>
            <person name="Syed K."/>
            <person name="Tsang A."/>
            <person name="Wiebenga A."/>
            <person name="Young D."/>
            <person name="Pisabarro A."/>
            <person name="Eastwood D.C."/>
            <person name="Martin F."/>
            <person name="Cullen D."/>
            <person name="Grigoriev I.V."/>
            <person name="Hibbett D.S."/>
        </authorList>
    </citation>
    <scope>NUCLEOTIDE SEQUENCE [LARGE SCALE GENOMIC DNA]</scope>
    <source>
        <strain evidence="2">RWD-64-598 SS2</strain>
    </source>
</reference>
<dbReference type="Proteomes" id="UP000053558">
    <property type="component" value="Unassembled WGS sequence"/>
</dbReference>
<evidence type="ECO:0000313" key="1">
    <source>
        <dbReference type="EMBL" id="EIW78867.1"/>
    </source>
</evidence>
<dbReference type="GeneID" id="19206888"/>
<protein>
    <submittedName>
        <fullName evidence="1">Uncharacterized protein</fullName>
    </submittedName>
</protein>
<keyword evidence="2" id="KW-1185">Reference proteome</keyword>
<accession>A0A5M3MIJ1</accession>